<keyword evidence="1" id="KW-0863">Zinc-finger</keyword>
<keyword evidence="1" id="KW-0862">Zinc</keyword>
<dbReference type="GO" id="GO:0003676">
    <property type="term" value="F:nucleic acid binding"/>
    <property type="evidence" value="ECO:0007669"/>
    <property type="project" value="InterPro"/>
</dbReference>
<feature type="domain" description="CCHC-type" evidence="3">
    <location>
        <begin position="69"/>
        <end position="82"/>
    </location>
</feature>
<comment type="caution">
    <text evidence="4">The sequence shown here is derived from an EMBL/GenBank/DDBJ whole genome shotgun (WGS) entry which is preliminary data.</text>
</comment>
<evidence type="ECO:0000259" key="3">
    <source>
        <dbReference type="PROSITE" id="PS50158"/>
    </source>
</evidence>
<reference evidence="4" key="1">
    <citation type="journal article" date="2023" name="G3 (Bethesda)">
        <title>Whole genome assemblies of Zophobas morio and Tenebrio molitor.</title>
        <authorList>
            <person name="Kaur S."/>
            <person name="Stinson S.A."/>
            <person name="diCenzo G.C."/>
        </authorList>
    </citation>
    <scope>NUCLEOTIDE SEQUENCE</scope>
    <source>
        <strain evidence="4">QUZm001</strain>
    </source>
</reference>
<evidence type="ECO:0000313" key="5">
    <source>
        <dbReference type="Proteomes" id="UP001168821"/>
    </source>
</evidence>
<name>A0AA38IW75_9CUCU</name>
<dbReference type="EMBL" id="JALNTZ010000002">
    <property type="protein sequence ID" value="KAJ3662566.1"/>
    <property type="molecule type" value="Genomic_DNA"/>
</dbReference>
<organism evidence="4 5">
    <name type="scientific">Zophobas morio</name>
    <dbReference type="NCBI Taxonomy" id="2755281"/>
    <lineage>
        <taxon>Eukaryota</taxon>
        <taxon>Metazoa</taxon>
        <taxon>Ecdysozoa</taxon>
        <taxon>Arthropoda</taxon>
        <taxon>Hexapoda</taxon>
        <taxon>Insecta</taxon>
        <taxon>Pterygota</taxon>
        <taxon>Neoptera</taxon>
        <taxon>Endopterygota</taxon>
        <taxon>Coleoptera</taxon>
        <taxon>Polyphaga</taxon>
        <taxon>Cucujiformia</taxon>
        <taxon>Tenebrionidae</taxon>
        <taxon>Zophobas</taxon>
    </lineage>
</organism>
<keyword evidence="2" id="KW-0175">Coiled coil</keyword>
<dbReference type="AlphaFoldDB" id="A0AA38IW75"/>
<dbReference type="GO" id="GO:0008270">
    <property type="term" value="F:zinc ion binding"/>
    <property type="evidence" value="ECO:0007669"/>
    <property type="project" value="UniProtKB-KW"/>
</dbReference>
<keyword evidence="5" id="KW-1185">Reference proteome</keyword>
<protein>
    <recommendedName>
        <fullName evidence="3">CCHC-type domain-containing protein</fullName>
    </recommendedName>
</protein>
<accession>A0AA38IW75</accession>
<dbReference type="Proteomes" id="UP001168821">
    <property type="component" value="Unassembled WGS sequence"/>
</dbReference>
<proteinExistence type="predicted"/>
<feature type="coiled-coil region" evidence="2">
    <location>
        <begin position="29"/>
        <end position="56"/>
    </location>
</feature>
<gene>
    <name evidence="4" type="ORF">Zmor_006908</name>
</gene>
<keyword evidence="1" id="KW-0479">Metal-binding</keyword>
<dbReference type="PROSITE" id="PS50158">
    <property type="entry name" value="ZF_CCHC"/>
    <property type="match status" value="1"/>
</dbReference>
<dbReference type="InterPro" id="IPR001878">
    <property type="entry name" value="Znf_CCHC"/>
</dbReference>
<evidence type="ECO:0000313" key="4">
    <source>
        <dbReference type="EMBL" id="KAJ3662566.1"/>
    </source>
</evidence>
<evidence type="ECO:0000256" key="2">
    <source>
        <dbReference type="SAM" id="Coils"/>
    </source>
</evidence>
<evidence type="ECO:0000256" key="1">
    <source>
        <dbReference type="PROSITE-ProRule" id="PRU00047"/>
    </source>
</evidence>
<sequence>MSADALIRALEVGAAFRTTRTCYKVSVAEPEKEEEHNEIEKLLEKLLQQIDGLFRRWNNNMSHKQNVECYRCGRQGYLKCDCILDYQFQEEEYNRNLTGM</sequence>